<proteinExistence type="predicted"/>
<name>A0ACB9AK40_CICIN</name>
<comment type="caution">
    <text evidence="1">The sequence shown here is derived from an EMBL/GenBank/DDBJ whole genome shotgun (WGS) entry which is preliminary data.</text>
</comment>
<accession>A0ACB9AK40</accession>
<protein>
    <submittedName>
        <fullName evidence="1">Uncharacterized protein</fullName>
    </submittedName>
</protein>
<reference evidence="2" key="1">
    <citation type="journal article" date="2022" name="Mol. Ecol. Resour.">
        <title>The genomes of chicory, endive, great burdock and yacon provide insights into Asteraceae palaeo-polyploidization history and plant inulin production.</title>
        <authorList>
            <person name="Fan W."/>
            <person name="Wang S."/>
            <person name="Wang H."/>
            <person name="Wang A."/>
            <person name="Jiang F."/>
            <person name="Liu H."/>
            <person name="Zhao H."/>
            <person name="Xu D."/>
            <person name="Zhang Y."/>
        </authorList>
    </citation>
    <scope>NUCLEOTIDE SEQUENCE [LARGE SCALE GENOMIC DNA]</scope>
    <source>
        <strain evidence="2">cv. Punajuju</strain>
    </source>
</reference>
<dbReference type="EMBL" id="CM042015">
    <property type="protein sequence ID" value="KAI3708805.1"/>
    <property type="molecule type" value="Genomic_DNA"/>
</dbReference>
<dbReference type="Proteomes" id="UP001055811">
    <property type="component" value="Linkage Group LG07"/>
</dbReference>
<sequence length="260" mass="29241">MEDSTPTKGTTIENQTQATKSIHLDGEEIKETTELLTEKLVGEVHNRSVESKSPKYDLMHCSPNPSPKLNHLNTPYGLLVDNSLKKAQAVNIEEETTAKTPPKGLSAEVSLETTQFENKEEEKVANTLNRTEFSGKLIKLLSRNLSIAEKLEGEDKATINYNKDFTGMEKNIQVQDNKKIYNQHQIEQRITRNQLRLMEENKKRRTRANYSITYSGNSSTSITVAQRLEEVGTICGMKKGNIGSKHINNCSRKGAYIGNQ</sequence>
<gene>
    <name evidence="1" type="ORF">L2E82_38269</name>
</gene>
<organism evidence="1 2">
    <name type="scientific">Cichorium intybus</name>
    <name type="common">Chicory</name>
    <dbReference type="NCBI Taxonomy" id="13427"/>
    <lineage>
        <taxon>Eukaryota</taxon>
        <taxon>Viridiplantae</taxon>
        <taxon>Streptophyta</taxon>
        <taxon>Embryophyta</taxon>
        <taxon>Tracheophyta</taxon>
        <taxon>Spermatophyta</taxon>
        <taxon>Magnoliopsida</taxon>
        <taxon>eudicotyledons</taxon>
        <taxon>Gunneridae</taxon>
        <taxon>Pentapetalae</taxon>
        <taxon>asterids</taxon>
        <taxon>campanulids</taxon>
        <taxon>Asterales</taxon>
        <taxon>Asteraceae</taxon>
        <taxon>Cichorioideae</taxon>
        <taxon>Cichorieae</taxon>
        <taxon>Cichoriinae</taxon>
        <taxon>Cichorium</taxon>
    </lineage>
</organism>
<keyword evidence="2" id="KW-1185">Reference proteome</keyword>
<evidence type="ECO:0000313" key="2">
    <source>
        <dbReference type="Proteomes" id="UP001055811"/>
    </source>
</evidence>
<evidence type="ECO:0000313" key="1">
    <source>
        <dbReference type="EMBL" id="KAI3708805.1"/>
    </source>
</evidence>
<reference evidence="1 2" key="2">
    <citation type="journal article" date="2022" name="Mol. Ecol. Resour.">
        <title>The genomes of chicory, endive, great burdock and yacon provide insights into Asteraceae paleo-polyploidization history and plant inulin production.</title>
        <authorList>
            <person name="Fan W."/>
            <person name="Wang S."/>
            <person name="Wang H."/>
            <person name="Wang A."/>
            <person name="Jiang F."/>
            <person name="Liu H."/>
            <person name="Zhao H."/>
            <person name="Xu D."/>
            <person name="Zhang Y."/>
        </authorList>
    </citation>
    <scope>NUCLEOTIDE SEQUENCE [LARGE SCALE GENOMIC DNA]</scope>
    <source>
        <strain evidence="2">cv. Punajuju</strain>
        <tissue evidence="1">Leaves</tissue>
    </source>
</reference>